<evidence type="ECO:0000313" key="12">
    <source>
        <dbReference type="Proteomes" id="UP001054857"/>
    </source>
</evidence>
<dbReference type="InterPro" id="IPR045325">
    <property type="entry name" value="TMEM70/TMEM186/TMEM223"/>
</dbReference>
<dbReference type="AlphaFoldDB" id="A0AAD3DJ72"/>
<evidence type="ECO:0000256" key="6">
    <source>
        <dbReference type="ARBA" id="ARBA00022989"/>
    </source>
</evidence>
<comment type="subcellular location">
    <subcellularLocation>
        <location evidence="1">Mitochondrion inner membrane</location>
        <topology evidence="1">Multi-pass membrane protein</topology>
    </subcellularLocation>
</comment>
<dbReference type="PANTHER" id="PTHR13603">
    <property type="entry name" value="TRANSMEMBRANE PROTEIN 186"/>
    <property type="match status" value="1"/>
</dbReference>
<evidence type="ECO:0000256" key="4">
    <source>
        <dbReference type="ARBA" id="ARBA00022692"/>
    </source>
</evidence>
<feature type="compositionally biased region" description="Low complexity" evidence="9">
    <location>
        <begin position="284"/>
        <end position="325"/>
    </location>
</feature>
<dbReference type="PANTHER" id="PTHR13603:SF1">
    <property type="entry name" value="TRANSMEMBRANE PROTEIN 186"/>
    <property type="match status" value="1"/>
</dbReference>
<evidence type="ECO:0000313" key="11">
    <source>
        <dbReference type="EMBL" id="GFR41397.1"/>
    </source>
</evidence>
<keyword evidence="6 10" id="KW-1133">Transmembrane helix</keyword>
<gene>
    <name evidence="11" type="ORF">Agub_g2076</name>
</gene>
<keyword evidence="4 10" id="KW-0812">Transmembrane</keyword>
<dbReference type="Pfam" id="PF06979">
    <property type="entry name" value="TMEM70"/>
    <property type="match status" value="1"/>
</dbReference>
<feature type="compositionally biased region" description="Polar residues" evidence="9">
    <location>
        <begin position="338"/>
        <end position="348"/>
    </location>
</feature>
<evidence type="ECO:0000256" key="8">
    <source>
        <dbReference type="ARBA" id="ARBA00023136"/>
    </source>
</evidence>
<evidence type="ECO:0000256" key="9">
    <source>
        <dbReference type="SAM" id="MobiDB-lite"/>
    </source>
</evidence>
<sequence>MSGALRHTSRLPGQVVCILRSHRFCQPDFLVTASKEALNNEDERVARAHAPALQPAGWRPLGLQGVGSMVPGVAAASSLTAVRMMASGPGSTSAFEGLKLQLPSNPFNRKPRPAVQKQVLYRGRGMLLFRFVVRAKVFQLMGFLACAVFASVVLTTSNPDPMDLAAVGALAVGCVVTSYCIWYYSGRYVGEMSLLLPDRNRVRFSVLDFWGNREDNDVPLEQVVAPWRNRSVAEVRAQAKQALMPVEVKGDRQYYISVPHGYILEKEVLQKLLYGAPLDQDRNAATTPAAAASGNQAEASSGESAPAQGAQAPPSEAACSSSSVEKGPEPGGKEEPAQQGQRQTPGAS</sequence>
<dbReference type="InterPro" id="IPR026571">
    <property type="entry name" value="Tmem186"/>
</dbReference>
<keyword evidence="7" id="KW-0496">Mitochondrion</keyword>
<evidence type="ECO:0000256" key="5">
    <source>
        <dbReference type="ARBA" id="ARBA00022792"/>
    </source>
</evidence>
<evidence type="ECO:0000256" key="3">
    <source>
        <dbReference type="ARBA" id="ARBA00014604"/>
    </source>
</evidence>
<keyword evidence="5" id="KW-0999">Mitochondrion inner membrane</keyword>
<accession>A0AAD3DJ72</accession>
<evidence type="ECO:0000256" key="10">
    <source>
        <dbReference type="SAM" id="Phobius"/>
    </source>
</evidence>
<comment type="similarity">
    <text evidence="2">Belongs to the TMEM186 family.</text>
</comment>
<feature type="transmembrane region" description="Helical" evidence="10">
    <location>
        <begin position="164"/>
        <end position="184"/>
    </location>
</feature>
<dbReference type="Proteomes" id="UP001054857">
    <property type="component" value="Unassembled WGS sequence"/>
</dbReference>
<protein>
    <recommendedName>
        <fullName evidence="3">Transmembrane protein 186</fullName>
    </recommendedName>
</protein>
<keyword evidence="12" id="KW-1185">Reference proteome</keyword>
<dbReference type="EMBL" id="BMAR01000001">
    <property type="protein sequence ID" value="GFR41397.1"/>
    <property type="molecule type" value="Genomic_DNA"/>
</dbReference>
<name>A0AAD3DJ72_9CHLO</name>
<reference evidence="11 12" key="1">
    <citation type="journal article" date="2021" name="Sci. Rep.">
        <title>Genome sequencing of the multicellular alga Astrephomene provides insights into convergent evolution of germ-soma differentiation.</title>
        <authorList>
            <person name="Yamashita S."/>
            <person name="Yamamoto K."/>
            <person name="Matsuzaki R."/>
            <person name="Suzuki S."/>
            <person name="Yamaguchi H."/>
            <person name="Hirooka S."/>
            <person name="Minakuchi Y."/>
            <person name="Miyagishima S."/>
            <person name="Kawachi M."/>
            <person name="Toyoda A."/>
            <person name="Nozaki H."/>
        </authorList>
    </citation>
    <scope>NUCLEOTIDE SEQUENCE [LARGE SCALE GENOMIC DNA]</scope>
    <source>
        <strain evidence="11 12">NIES-4017</strain>
    </source>
</reference>
<dbReference type="GO" id="GO:0005743">
    <property type="term" value="C:mitochondrial inner membrane"/>
    <property type="evidence" value="ECO:0007669"/>
    <property type="project" value="UniProtKB-SubCell"/>
</dbReference>
<evidence type="ECO:0000256" key="1">
    <source>
        <dbReference type="ARBA" id="ARBA00004448"/>
    </source>
</evidence>
<evidence type="ECO:0000256" key="7">
    <source>
        <dbReference type="ARBA" id="ARBA00023128"/>
    </source>
</evidence>
<feature type="region of interest" description="Disordered" evidence="9">
    <location>
        <begin position="284"/>
        <end position="348"/>
    </location>
</feature>
<feature type="compositionally biased region" description="Basic and acidic residues" evidence="9">
    <location>
        <begin position="326"/>
        <end position="336"/>
    </location>
</feature>
<keyword evidence="8 10" id="KW-0472">Membrane</keyword>
<proteinExistence type="inferred from homology"/>
<feature type="transmembrane region" description="Helical" evidence="10">
    <location>
        <begin position="131"/>
        <end position="152"/>
    </location>
</feature>
<evidence type="ECO:0000256" key="2">
    <source>
        <dbReference type="ARBA" id="ARBA00007020"/>
    </source>
</evidence>
<organism evidence="11 12">
    <name type="scientific">Astrephomene gubernaculifera</name>
    <dbReference type="NCBI Taxonomy" id="47775"/>
    <lineage>
        <taxon>Eukaryota</taxon>
        <taxon>Viridiplantae</taxon>
        <taxon>Chlorophyta</taxon>
        <taxon>core chlorophytes</taxon>
        <taxon>Chlorophyceae</taxon>
        <taxon>CS clade</taxon>
        <taxon>Chlamydomonadales</taxon>
        <taxon>Astrephomenaceae</taxon>
        <taxon>Astrephomene</taxon>
    </lineage>
</organism>
<comment type="caution">
    <text evidence="11">The sequence shown here is derived from an EMBL/GenBank/DDBJ whole genome shotgun (WGS) entry which is preliminary data.</text>
</comment>